<dbReference type="AlphaFoldDB" id="A0A1Y3PJ89"/>
<dbReference type="InterPro" id="IPR015421">
    <property type="entry name" value="PyrdxlP-dep_Trfase_major"/>
</dbReference>
<dbReference type="Proteomes" id="UP000196475">
    <property type="component" value="Unassembled WGS sequence"/>
</dbReference>
<evidence type="ECO:0000313" key="10">
    <source>
        <dbReference type="Proteomes" id="UP000196475"/>
    </source>
</evidence>
<dbReference type="PANTHER" id="PTHR11601">
    <property type="entry name" value="CYSTEINE DESULFURYLASE FAMILY MEMBER"/>
    <property type="match status" value="1"/>
</dbReference>
<dbReference type="FunFam" id="3.40.640.10:FF:000084">
    <property type="entry name" value="IscS-like cysteine desulfurase"/>
    <property type="match status" value="1"/>
</dbReference>
<comment type="caution">
    <text evidence="9">The sequence shown here is derived from an EMBL/GenBank/DDBJ whole genome shotgun (WGS) entry which is preliminary data.</text>
</comment>
<evidence type="ECO:0000259" key="8">
    <source>
        <dbReference type="Pfam" id="PF00266"/>
    </source>
</evidence>
<evidence type="ECO:0000256" key="1">
    <source>
        <dbReference type="ARBA" id="ARBA00001933"/>
    </source>
</evidence>
<dbReference type="PIRSF" id="PIRSF005572">
    <property type="entry name" value="NifS"/>
    <property type="match status" value="1"/>
</dbReference>
<dbReference type="EMBL" id="LZRT01000075">
    <property type="protein sequence ID" value="OUM87431.1"/>
    <property type="molecule type" value="Genomic_DNA"/>
</dbReference>
<sequence length="382" mass="42465">MIYLDNSATTKPYPEVIQTVQEVMERYFANPSALHAKGEEARRLLEEARRAASRILHVEADEVIFTSSATESNNLAIKGAAFQYAHRGKHLVTTTVEHPSVEQPLAQLVDFGFEVTRIPVDRNGVIRVEDLRRALRDDTILVSVIWVNNETGSVQPLAEIGRLLKERRKVIFHVDAVQGFGKLPLDPKACGIDMLSLSAHKFHGPRGAGLLYLRRGLALSPLLAGGGQEGGARSGTENLPGIVGMVQAMRLTEQQRTEKQGYLERLRRILLDGIRDIPEAMLNSPPDGAPHILNVSFHGIKPEVLIHALEEKGVYVSTLSACSARRQKLSRVLLAMGMDEERAGSSIRFSLTYSNTAEEMKEAVRILQETVKQLREWTEVKR</sequence>
<comment type="cofactor">
    <cofactor evidence="1 7">
        <name>pyridoxal 5'-phosphate</name>
        <dbReference type="ChEBI" id="CHEBI:597326"/>
    </cofactor>
</comment>
<dbReference type="Pfam" id="PF00266">
    <property type="entry name" value="Aminotran_5"/>
    <property type="match status" value="1"/>
</dbReference>
<evidence type="ECO:0000256" key="7">
    <source>
        <dbReference type="RuleBase" id="RU004504"/>
    </source>
</evidence>
<reference evidence="10" key="1">
    <citation type="submission" date="2016-06" db="EMBL/GenBank/DDBJ databases">
        <authorList>
            <person name="Nascimento L."/>
            <person name="Pereira R.V."/>
            <person name="Martins L.F."/>
            <person name="Quaggio R.B."/>
            <person name="Silva A.M."/>
            <person name="Setubal J.C."/>
        </authorList>
    </citation>
    <scope>NUCLEOTIDE SEQUENCE [LARGE SCALE GENOMIC DNA]</scope>
</reference>
<proteinExistence type="inferred from homology"/>
<dbReference type="InterPro" id="IPR000192">
    <property type="entry name" value="Aminotrans_V_dom"/>
</dbReference>
<accession>A0A1Y3PJ89</accession>
<evidence type="ECO:0000256" key="5">
    <source>
        <dbReference type="ARBA" id="ARBA00023004"/>
    </source>
</evidence>
<dbReference type="Gene3D" id="3.40.640.10">
    <property type="entry name" value="Type I PLP-dependent aspartate aminotransferase-like (Major domain)"/>
    <property type="match status" value="1"/>
</dbReference>
<evidence type="ECO:0000256" key="2">
    <source>
        <dbReference type="ARBA" id="ARBA00006490"/>
    </source>
</evidence>
<comment type="similarity">
    <text evidence="2">Belongs to the class-V pyridoxal-phosphate-dependent aminotransferase family. NifS/IscS subfamily.</text>
</comment>
<name>A0A1Y3PJ89_9BACI</name>
<keyword evidence="5" id="KW-0408">Iron</keyword>
<evidence type="ECO:0000256" key="3">
    <source>
        <dbReference type="ARBA" id="ARBA00022723"/>
    </source>
</evidence>
<evidence type="ECO:0000313" key="9">
    <source>
        <dbReference type="EMBL" id="OUM87431.1"/>
    </source>
</evidence>
<dbReference type="Gene3D" id="3.90.1150.10">
    <property type="entry name" value="Aspartate Aminotransferase, domain 1"/>
    <property type="match status" value="1"/>
</dbReference>
<keyword evidence="6" id="KW-0411">Iron-sulfur</keyword>
<dbReference type="InterPro" id="IPR020578">
    <property type="entry name" value="Aminotrans_V_PyrdxlP_BS"/>
</dbReference>
<protein>
    <submittedName>
        <fullName evidence="9">Cysteine desulfurase</fullName>
    </submittedName>
</protein>
<evidence type="ECO:0000256" key="4">
    <source>
        <dbReference type="ARBA" id="ARBA00022898"/>
    </source>
</evidence>
<dbReference type="NCBIfam" id="NF002806">
    <property type="entry name" value="PRK02948.1"/>
    <property type="match status" value="1"/>
</dbReference>
<dbReference type="GO" id="GO:0051536">
    <property type="term" value="F:iron-sulfur cluster binding"/>
    <property type="evidence" value="ECO:0007669"/>
    <property type="project" value="UniProtKB-KW"/>
</dbReference>
<gene>
    <name evidence="9" type="ORF">BAA01_12500</name>
</gene>
<dbReference type="GO" id="GO:0046872">
    <property type="term" value="F:metal ion binding"/>
    <property type="evidence" value="ECO:0007669"/>
    <property type="project" value="UniProtKB-KW"/>
</dbReference>
<keyword evidence="3" id="KW-0479">Metal-binding</keyword>
<evidence type="ECO:0000256" key="6">
    <source>
        <dbReference type="ARBA" id="ARBA00023014"/>
    </source>
</evidence>
<dbReference type="Gene3D" id="1.10.260.50">
    <property type="match status" value="1"/>
</dbReference>
<dbReference type="PANTHER" id="PTHR11601:SF50">
    <property type="entry name" value="CYSTEINE DESULFURASE ISCS 2-RELATED"/>
    <property type="match status" value="1"/>
</dbReference>
<dbReference type="InterPro" id="IPR015422">
    <property type="entry name" value="PyrdxlP-dep_Trfase_small"/>
</dbReference>
<dbReference type="InterPro" id="IPR015424">
    <property type="entry name" value="PyrdxlP-dep_Trfase"/>
</dbReference>
<dbReference type="PROSITE" id="PS00595">
    <property type="entry name" value="AA_TRANSFER_CLASS_5"/>
    <property type="match status" value="1"/>
</dbReference>
<organism evidence="9 10">
    <name type="scientific">Bacillus thermozeamaize</name>
    <dbReference type="NCBI Taxonomy" id="230954"/>
    <lineage>
        <taxon>Bacteria</taxon>
        <taxon>Bacillati</taxon>
        <taxon>Bacillota</taxon>
        <taxon>Bacilli</taxon>
        <taxon>Bacillales</taxon>
        <taxon>Bacillaceae</taxon>
        <taxon>Bacillus</taxon>
    </lineage>
</organism>
<keyword evidence="4" id="KW-0663">Pyridoxal phosphate</keyword>
<dbReference type="SUPFAM" id="SSF53383">
    <property type="entry name" value="PLP-dependent transferases"/>
    <property type="match status" value="1"/>
</dbReference>
<dbReference type="GO" id="GO:0031071">
    <property type="term" value="F:cysteine desulfurase activity"/>
    <property type="evidence" value="ECO:0007669"/>
    <property type="project" value="UniProtKB-ARBA"/>
</dbReference>
<dbReference type="InterPro" id="IPR016454">
    <property type="entry name" value="Cysteine_dSase"/>
</dbReference>
<feature type="domain" description="Aminotransferase class V" evidence="8">
    <location>
        <begin position="2"/>
        <end position="361"/>
    </location>
</feature>